<accession>A0A2D3V756</accession>
<evidence type="ECO:0000313" key="2">
    <source>
        <dbReference type="Proteomes" id="UP000225277"/>
    </source>
</evidence>
<reference evidence="1 2" key="1">
    <citation type="submission" date="2016-03" db="EMBL/GenBank/DDBJ databases">
        <authorList>
            <person name="Ploux O."/>
        </authorList>
    </citation>
    <scope>NUCLEOTIDE SEQUENCE [LARGE SCALE GENOMIC DNA]</scope>
    <source>
        <strain evidence="1 2">URUG2</strain>
    </source>
</reference>
<protein>
    <submittedName>
        <fullName evidence="1">Uncharacterized protein</fullName>
    </submittedName>
</protein>
<dbReference type="RefSeq" id="XP_023628169.1">
    <property type="nucleotide sequence ID" value="XM_023772401.1"/>
</dbReference>
<dbReference type="Proteomes" id="UP000225277">
    <property type="component" value="Unassembled WGS sequence"/>
</dbReference>
<dbReference type="AlphaFoldDB" id="A0A2D3V756"/>
<keyword evidence="2" id="KW-1185">Reference proteome</keyword>
<proteinExistence type="predicted"/>
<name>A0A2D3V756_9PEZI</name>
<dbReference type="OrthoDB" id="5405126at2759"/>
<dbReference type="GeneID" id="35602263"/>
<sequence length="375" mass="41289">MASPSICTRCALRIQRASSSSSPTTTRSFSSTPSFKRAVPTFAETANPELNDILSTIRSKHFIPAYLRNRERRAIFGDKNRQNLIDNPQSVVLGDEEIQLQWINRRREIPNRNALITKAINLMLASETKDWGKNLPALLQGLNEGVKKSVDTALMEKVLRKAAEMGKLGTVLPCMQRASKTNMTLKNEAILRCVVLGLHASGARNGWNKGSLEKAIRDSNVVALMLESADHGTQSVMSENDPRTRPFVLGTWLELVAAYAYKYQGGKDSAEGVVKTYTARLLSRLAESGTEPPQITVLEKGMQWPILQAIPVWHGLYLAQKLLGNEMPNPNVAREALASYEGAISNAVSELEAQSPTVGSYPAQAVDAWKSCIRE</sequence>
<gene>
    <name evidence="1" type="ORF">RCC_07143</name>
</gene>
<evidence type="ECO:0000313" key="1">
    <source>
        <dbReference type="EMBL" id="CZT21280.1"/>
    </source>
</evidence>
<dbReference type="EMBL" id="FJUY01000011">
    <property type="protein sequence ID" value="CZT21280.1"/>
    <property type="molecule type" value="Genomic_DNA"/>
</dbReference>
<organism evidence="1 2">
    <name type="scientific">Ramularia collo-cygni</name>
    <dbReference type="NCBI Taxonomy" id="112498"/>
    <lineage>
        <taxon>Eukaryota</taxon>
        <taxon>Fungi</taxon>
        <taxon>Dikarya</taxon>
        <taxon>Ascomycota</taxon>
        <taxon>Pezizomycotina</taxon>
        <taxon>Dothideomycetes</taxon>
        <taxon>Dothideomycetidae</taxon>
        <taxon>Mycosphaerellales</taxon>
        <taxon>Mycosphaerellaceae</taxon>
        <taxon>Ramularia</taxon>
    </lineage>
</organism>